<dbReference type="Pfam" id="PF06422">
    <property type="entry name" value="PDR_CDR"/>
    <property type="match status" value="2"/>
</dbReference>
<feature type="transmembrane region" description="Helical" evidence="10">
    <location>
        <begin position="575"/>
        <end position="598"/>
    </location>
</feature>
<feature type="region of interest" description="Disordered" evidence="9">
    <location>
        <begin position="1"/>
        <end position="49"/>
    </location>
</feature>
<dbReference type="GO" id="GO:0140359">
    <property type="term" value="F:ABC-type transporter activity"/>
    <property type="evidence" value="ECO:0007669"/>
    <property type="project" value="InterPro"/>
</dbReference>
<keyword evidence="5" id="KW-0547">Nucleotide-binding</keyword>
<dbReference type="InterPro" id="IPR034003">
    <property type="entry name" value="ABCG_PDR_2"/>
</dbReference>
<evidence type="ECO:0000259" key="11">
    <source>
        <dbReference type="PROSITE" id="PS50893"/>
    </source>
</evidence>
<dbReference type="Pfam" id="PF14510">
    <property type="entry name" value="ABC_trans_N"/>
    <property type="match status" value="1"/>
</dbReference>
<evidence type="ECO:0000256" key="7">
    <source>
        <dbReference type="ARBA" id="ARBA00022989"/>
    </source>
</evidence>
<dbReference type="Pfam" id="PF19055">
    <property type="entry name" value="ABC2_membrane_7"/>
    <property type="match status" value="2"/>
</dbReference>
<dbReference type="InParanoid" id="A0A168MYW3"/>
<dbReference type="SMART" id="SM00382">
    <property type="entry name" value="AAA"/>
    <property type="match status" value="1"/>
</dbReference>
<evidence type="ECO:0000256" key="4">
    <source>
        <dbReference type="ARBA" id="ARBA00022692"/>
    </source>
</evidence>
<proteinExistence type="inferred from homology"/>
<evidence type="ECO:0000256" key="2">
    <source>
        <dbReference type="ARBA" id="ARBA00006012"/>
    </source>
</evidence>
<protein>
    <recommendedName>
        <fullName evidence="11">ABC transporter domain-containing protein</fullName>
    </recommendedName>
</protein>
<dbReference type="InterPro" id="IPR003593">
    <property type="entry name" value="AAA+_ATPase"/>
</dbReference>
<dbReference type="InterPro" id="IPR043926">
    <property type="entry name" value="ABCG_dom"/>
</dbReference>
<keyword evidence="7 10" id="KW-1133">Transmembrane helix</keyword>
<dbReference type="GO" id="GO:0005524">
    <property type="term" value="F:ATP binding"/>
    <property type="evidence" value="ECO:0007669"/>
    <property type="project" value="UniProtKB-KW"/>
</dbReference>
<feature type="transmembrane region" description="Helical" evidence="10">
    <location>
        <begin position="1195"/>
        <end position="1212"/>
    </location>
</feature>
<feature type="transmembrane region" description="Helical" evidence="10">
    <location>
        <begin position="1448"/>
        <end position="1471"/>
    </location>
</feature>
<keyword evidence="4 10" id="KW-0812">Transmembrane</keyword>
<feature type="transmembrane region" description="Helical" evidence="10">
    <location>
        <begin position="760"/>
        <end position="778"/>
    </location>
</feature>
<dbReference type="OrthoDB" id="245989at2759"/>
<dbReference type="FunCoup" id="A0A168MYW3">
    <property type="interactions" value="172"/>
</dbReference>
<dbReference type="InterPro" id="IPR027417">
    <property type="entry name" value="P-loop_NTPase"/>
</dbReference>
<keyword evidence="3" id="KW-0813">Transport</keyword>
<dbReference type="SUPFAM" id="SSF52540">
    <property type="entry name" value="P-loop containing nucleoside triphosphate hydrolases"/>
    <property type="match status" value="2"/>
</dbReference>
<feature type="transmembrane region" description="Helical" evidence="10">
    <location>
        <begin position="1165"/>
        <end position="1183"/>
    </location>
</feature>
<dbReference type="InterPro" id="IPR034001">
    <property type="entry name" value="ABCG_PDR_1"/>
</dbReference>
<comment type="subcellular location">
    <subcellularLocation>
        <location evidence="1">Membrane</location>
        <topology evidence="1">Multi-pass membrane protein</topology>
    </subcellularLocation>
</comment>
<dbReference type="GO" id="GO:0016887">
    <property type="term" value="F:ATP hydrolysis activity"/>
    <property type="evidence" value="ECO:0007669"/>
    <property type="project" value="InterPro"/>
</dbReference>
<evidence type="ECO:0000313" key="12">
    <source>
        <dbReference type="EMBL" id="SAL99471.1"/>
    </source>
</evidence>
<feature type="transmembrane region" description="Helical" evidence="10">
    <location>
        <begin position="1261"/>
        <end position="1285"/>
    </location>
</feature>
<dbReference type="GO" id="GO:0016020">
    <property type="term" value="C:membrane"/>
    <property type="evidence" value="ECO:0007669"/>
    <property type="project" value="UniProtKB-SubCell"/>
</dbReference>
<evidence type="ECO:0000256" key="1">
    <source>
        <dbReference type="ARBA" id="ARBA00004141"/>
    </source>
</evidence>
<feature type="transmembrane region" description="Helical" evidence="10">
    <location>
        <begin position="1297"/>
        <end position="1317"/>
    </location>
</feature>
<evidence type="ECO:0000256" key="5">
    <source>
        <dbReference type="ARBA" id="ARBA00022741"/>
    </source>
</evidence>
<evidence type="ECO:0000256" key="3">
    <source>
        <dbReference type="ARBA" id="ARBA00022448"/>
    </source>
</evidence>
<feature type="transmembrane region" description="Helical" evidence="10">
    <location>
        <begin position="1329"/>
        <end position="1346"/>
    </location>
</feature>
<gene>
    <name evidence="12" type="primary">ABSGL_05085.1 scaffold 6272</name>
</gene>
<dbReference type="STRING" id="4829.A0A168MYW3"/>
<dbReference type="InterPro" id="IPR029481">
    <property type="entry name" value="ABC_trans_N"/>
</dbReference>
<evidence type="ECO:0000256" key="10">
    <source>
        <dbReference type="SAM" id="Phobius"/>
    </source>
</evidence>
<feature type="domain" description="ABC transporter" evidence="11">
    <location>
        <begin position="830"/>
        <end position="1073"/>
    </location>
</feature>
<evidence type="ECO:0000313" key="13">
    <source>
        <dbReference type="Proteomes" id="UP000078561"/>
    </source>
</evidence>
<dbReference type="InterPro" id="IPR003439">
    <property type="entry name" value="ABC_transporter-like_ATP-bd"/>
</dbReference>
<accession>A0A168MYW3</accession>
<keyword evidence="8 10" id="KW-0472">Membrane</keyword>
<organism evidence="12">
    <name type="scientific">Absidia glauca</name>
    <name type="common">Pin mould</name>
    <dbReference type="NCBI Taxonomy" id="4829"/>
    <lineage>
        <taxon>Eukaryota</taxon>
        <taxon>Fungi</taxon>
        <taxon>Fungi incertae sedis</taxon>
        <taxon>Mucoromycota</taxon>
        <taxon>Mucoromycotina</taxon>
        <taxon>Mucoromycetes</taxon>
        <taxon>Mucorales</taxon>
        <taxon>Cunninghamellaceae</taxon>
        <taxon>Absidia</taxon>
    </lineage>
</organism>
<dbReference type="CDD" id="cd03233">
    <property type="entry name" value="ABCG_PDR_domain1"/>
    <property type="match status" value="1"/>
</dbReference>
<feature type="transmembrane region" description="Helical" evidence="10">
    <location>
        <begin position="646"/>
        <end position="664"/>
    </location>
</feature>
<feature type="transmembrane region" description="Helical" evidence="10">
    <location>
        <begin position="618"/>
        <end position="639"/>
    </location>
</feature>
<dbReference type="Pfam" id="PF00005">
    <property type="entry name" value="ABC_tran"/>
    <property type="match status" value="2"/>
</dbReference>
<dbReference type="InterPro" id="IPR010929">
    <property type="entry name" value="PDR_CDR_ABC"/>
</dbReference>
<dbReference type="PANTHER" id="PTHR19241">
    <property type="entry name" value="ATP-BINDING CASSETTE TRANSPORTER"/>
    <property type="match status" value="1"/>
</dbReference>
<dbReference type="InterPro" id="IPR013525">
    <property type="entry name" value="ABC2_TM"/>
</dbReference>
<reference evidence="12" key="1">
    <citation type="submission" date="2016-04" db="EMBL/GenBank/DDBJ databases">
        <authorList>
            <person name="Evans L.H."/>
            <person name="Alamgir A."/>
            <person name="Owens N."/>
            <person name="Weber N.D."/>
            <person name="Virtaneva K."/>
            <person name="Barbian K."/>
            <person name="Babar A."/>
            <person name="Rosenke K."/>
        </authorList>
    </citation>
    <scope>NUCLEOTIDE SEQUENCE [LARGE SCALE GENOMIC DNA]</scope>
    <source>
        <strain evidence="12">CBS 101.48</strain>
    </source>
</reference>
<feature type="compositionally biased region" description="Basic and acidic residues" evidence="9">
    <location>
        <begin position="1"/>
        <end position="11"/>
    </location>
</feature>
<feature type="transmembrane region" description="Helical" evidence="10">
    <location>
        <begin position="536"/>
        <end position="554"/>
    </location>
</feature>
<dbReference type="CDD" id="cd03232">
    <property type="entry name" value="ABCG_PDR_domain2"/>
    <property type="match status" value="1"/>
</dbReference>
<dbReference type="Pfam" id="PF01061">
    <property type="entry name" value="ABC2_membrane"/>
    <property type="match status" value="3"/>
</dbReference>
<sequence>MSNQAEREKPKPTQSGAEAPLDQIKHDDGSIDTAIEEDEQFRTNDTYGETDSNLVNIQAAKDEYHDLKKELSRISRLSGNEIKLEEGDTGDDFDLDAFLQGMSNEYGQAGHVPKHLGVTWRSLNVQGLAADAHTIPTVFSFIGDMLKVWKHFGIGLGGNYKTILHDLNGFCEAGEMLLVLGRPGAGCTSLLKVLANMRGGFTHVDGTVSYGGIDSDTFSKEFQGQVCYNQEEDLHFPTLTAKQTLQFALRTKTPGKRLPQETKTEFVNKILYMLGNMLGLTKQMDTMVGNAFVRGLSGGERKRLSIAEHMTTSSSINCWDCSTRGLDAASALDYVRSLRIMTDVFHKTTIATLYQASNSIYNNFDKLLLLDEGRCIFFGPAHQAKAYFEDLGFYCPPRKSTPDFLTGLCNPLEREIKPGYETSVPLSAHAFEQAYLASKIHTDMMHSLDAFEHQTASDQQANQFRQAVSQEHQKRASKRAPYTASFYQQVKALTIRQYYLLVTDKEALISRYGTILIQGLITASCFYMNPLTGTGAFSRAGAIFFSVIFNSFVSQSELVRFMMGRPILEKHKQFALYRPSAFYIAQCVLDIPFAVAQVLLFEICTYFMMGLNLDAGRFFTYFIIMFFINMSTIGFFRFIGAISPSFFVATQLSSVIIITFYNYTGYIISYNKMHPWLFWIYWMNPLAYGTKALLVNEMENQVYSCEGPGNSVPYGPEYTDWNYKTCTMTGGVPGESTVQGSSYLLTALSYKPSELWAPDFVVVVAFFIFFTVITALSMDWSSVGRSSTLTRLYLPGKAPKERTDEEEDARRQRQAQVIENMESTATGTTFSWHHINYSVPVKGGPLQLLNDINGIVKPGHLTALMGSSGAGKTTLLDVLARRKTIGKVDGRMYLNGETLMTDFERITGYCEQMDVHQPAVTVREALRFSAYLRQPSSVPRQEKNDYVETILQLLEMDDIADAQIGDVETGFGISVEERKRLTIGMELVGKPQLLFLDEPTSGLDAQSSYNIVRFIKKLADAGWPVLCTIHQPSAILFDHFDHLLLLVRGGRTAYHGPIGPDARTMIDYFESHGGKKCSTEANPAEYILEVVGAGTAGKVTQDWADIWAKSKEAKQLEQELEQIHQTVDLNPTRTAHTYATSLWTQFVLVHKRMALSYWRSPEYNVGRFLNIMVTAIITGFTYYKLAHSTSDLQNKLFALFTTFIMAFTIIILAQPKFMVERIYFRREYASRYYSWFPWTISVVLVEIPYSKSIYTVPDRHFVPLTLSLFFLVLFYSAFFMFGLYWTSGMKNTSEAVGYFYLVFSTVTAWSATLGYIIASIAESPTMSAVLNPLIMSILVLFCGLMQPPSAMPRFWSSWMYWVDPFHYIEGLTVNEMENLEVHCTDSDLIRFDPPPGQTCAQYTQAFFQNKATGYIDNPDATSACGYCLYSTGNQYYETNYSWGQHTKWANFGILLLFLFSNIFLVVLLVYLRRKPRR</sequence>
<comment type="similarity">
    <text evidence="2">Belongs to the ABC transporter superfamily. ABCG family. PDR (TC 3.A.1.205) subfamily.</text>
</comment>
<dbReference type="EMBL" id="LT552697">
    <property type="protein sequence ID" value="SAL99471.1"/>
    <property type="molecule type" value="Genomic_DNA"/>
</dbReference>
<dbReference type="Proteomes" id="UP000078561">
    <property type="component" value="Unassembled WGS sequence"/>
</dbReference>
<dbReference type="Gene3D" id="3.40.50.300">
    <property type="entry name" value="P-loop containing nucleotide triphosphate hydrolases"/>
    <property type="match status" value="2"/>
</dbReference>
<evidence type="ECO:0000256" key="8">
    <source>
        <dbReference type="ARBA" id="ARBA00023136"/>
    </source>
</evidence>
<keyword evidence="6" id="KW-0067">ATP-binding</keyword>
<dbReference type="PROSITE" id="PS50893">
    <property type="entry name" value="ABC_TRANSPORTER_2"/>
    <property type="match status" value="2"/>
</dbReference>
<name>A0A168MYW3_ABSGL</name>
<feature type="domain" description="ABC transporter" evidence="11">
    <location>
        <begin position="143"/>
        <end position="397"/>
    </location>
</feature>
<keyword evidence="13" id="KW-1185">Reference proteome</keyword>
<evidence type="ECO:0000256" key="6">
    <source>
        <dbReference type="ARBA" id="ARBA00022840"/>
    </source>
</evidence>
<evidence type="ECO:0000256" key="9">
    <source>
        <dbReference type="SAM" id="MobiDB-lite"/>
    </source>
</evidence>
<dbReference type="FunFam" id="3.40.50.300:FF:000054">
    <property type="entry name" value="ABC multidrug transporter atrF"/>
    <property type="match status" value="1"/>
</dbReference>